<dbReference type="EMBL" id="MDEO01000035">
    <property type="protein sequence ID" value="OCX15147.1"/>
    <property type="molecule type" value="Genomic_DNA"/>
</dbReference>
<dbReference type="InterPro" id="IPR015424">
    <property type="entry name" value="PyrdxlP-dep_Trfase"/>
</dbReference>
<dbReference type="SMART" id="SM00345">
    <property type="entry name" value="HTH_GNTR"/>
    <property type="match status" value="1"/>
</dbReference>
<dbReference type="SUPFAM" id="SSF46785">
    <property type="entry name" value="Winged helix' DNA-binding domain"/>
    <property type="match status" value="1"/>
</dbReference>
<dbReference type="InterPro" id="IPR036390">
    <property type="entry name" value="WH_DNA-bd_sf"/>
</dbReference>
<dbReference type="SUPFAM" id="SSF53383">
    <property type="entry name" value="PLP-dependent transferases"/>
    <property type="match status" value="1"/>
</dbReference>
<dbReference type="Gene3D" id="3.40.640.10">
    <property type="entry name" value="Type I PLP-dependent aspartate aminotransferase-like (Major domain)"/>
    <property type="match status" value="1"/>
</dbReference>
<dbReference type="AlphaFoldDB" id="A0A1C2DK99"/>
<dbReference type="PROSITE" id="PS50949">
    <property type="entry name" value="HTH_GNTR"/>
    <property type="match status" value="1"/>
</dbReference>
<evidence type="ECO:0000256" key="1">
    <source>
        <dbReference type="ARBA" id="ARBA00005384"/>
    </source>
</evidence>
<dbReference type="InterPro" id="IPR036388">
    <property type="entry name" value="WH-like_DNA-bd_sf"/>
</dbReference>
<keyword evidence="9" id="KW-1185">Reference proteome</keyword>
<dbReference type="InterPro" id="IPR051446">
    <property type="entry name" value="HTH_trans_reg/aminotransferase"/>
</dbReference>
<keyword evidence="5" id="KW-0804">Transcription</keyword>
<dbReference type="GO" id="GO:0030170">
    <property type="term" value="F:pyridoxal phosphate binding"/>
    <property type="evidence" value="ECO:0007669"/>
    <property type="project" value="InterPro"/>
</dbReference>
<dbReference type="InterPro" id="IPR000524">
    <property type="entry name" value="Tscrpt_reg_HTH_GntR"/>
</dbReference>
<gene>
    <name evidence="8" type="ORF">QV13_19975</name>
</gene>
<keyword evidence="4" id="KW-0238">DNA-binding</keyword>
<evidence type="ECO:0000256" key="4">
    <source>
        <dbReference type="ARBA" id="ARBA00023125"/>
    </source>
</evidence>
<dbReference type="InterPro" id="IPR004839">
    <property type="entry name" value="Aminotransferase_I/II_large"/>
</dbReference>
<accession>A0A1C2DK99</accession>
<organism evidence="8 9">
    <name type="scientific">Mesorhizobium hungaricum</name>
    <dbReference type="NCBI Taxonomy" id="1566387"/>
    <lineage>
        <taxon>Bacteria</taxon>
        <taxon>Pseudomonadati</taxon>
        <taxon>Pseudomonadota</taxon>
        <taxon>Alphaproteobacteria</taxon>
        <taxon>Hyphomicrobiales</taxon>
        <taxon>Phyllobacteriaceae</taxon>
        <taxon>Mesorhizobium</taxon>
    </lineage>
</organism>
<dbReference type="InterPro" id="IPR015421">
    <property type="entry name" value="PyrdxlP-dep_Trfase_major"/>
</dbReference>
<evidence type="ECO:0000313" key="9">
    <source>
        <dbReference type="Proteomes" id="UP000094412"/>
    </source>
</evidence>
<dbReference type="PRINTS" id="PR00035">
    <property type="entry name" value="HTHGNTR"/>
</dbReference>
<dbReference type="Pfam" id="PF00155">
    <property type="entry name" value="Aminotran_1_2"/>
    <property type="match status" value="1"/>
</dbReference>
<reference evidence="8 9" key="1">
    <citation type="submission" date="2016-08" db="EMBL/GenBank/DDBJ databases">
        <title>Whole genome sequence of Mesorhizobium sp. strain UASWS1009 isolated from industrial sewage.</title>
        <authorList>
            <person name="Crovadore J."/>
            <person name="Calmin G."/>
            <person name="Chablais R."/>
            <person name="Cochard B."/>
            <person name="Lefort F."/>
        </authorList>
    </citation>
    <scope>NUCLEOTIDE SEQUENCE [LARGE SCALE GENOMIC DNA]</scope>
    <source>
        <strain evidence="8 9">UASWS1009</strain>
    </source>
</reference>
<protein>
    <recommendedName>
        <fullName evidence="7">HTH gntR-type domain-containing protein</fullName>
    </recommendedName>
</protein>
<proteinExistence type="inferred from homology"/>
<dbReference type="STRING" id="1566387.QV13_19975"/>
<dbReference type="Proteomes" id="UP000094412">
    <property type="component" value="Unassembled WGS sequence"/>
</dbReference>
<feature type="domain" description="HTH gntR-type" evidence="7">
    <location>
        <begin position="19"/>
        <end position="87"/>
    </location>
</feature>
<name>A0A1C2DK99_9HYPH</name>
<dbReference type="PANTHER" id="PTHR46577:SF1">
    <property type="entry name" value="HTH-TYPE TRANSCRIPTIONAL REGULATORY PROTEIN GABR"/>
    <property type="match status" value="1"/>
</dbReference>
<sequence>MATNMGELAPLGIDRRQGRSLGRQLYHQLRAKILAGELPPGTRLLSSRNLALELDISRNTVAEALSQLVAEGYLEARAGAGTFVSRMLPERSSTQPAPGADVPEARPGSVLSARGQATLRHALAPQSRNPAFTPGLPSSEAFPAKAWAQCVAAASRTTRHQLAEHDDPRGNAQLRSVVAAYLRAARNVRCEDDQVFIVGGAQDGIDLLCRALFAPNDEAIVEEPGYSGLKSVLASWGLSVRPKPVDGEGLIVPADSAEWSGARLICATPCHQFPLGMTMSPARRFSLLAAARAVGAWVLEDDYDSEYRHLGNPLPALQGLDGGERVIHLGSFSKMLFPALRLAYLVVPKPLVDPLCNVRAATGNHAPAASQLALARFMERGHFTRHLRKMRRHYSLRRARFVELLENNLSAWLKVSNSECGQHVIVELDENTLRGIDDQALARAGEKLGLTLVPLSAFYEGTPRKQGFVLGFGALSDQDMLKSVEQLRGLLATFTPKA</sequence>
<dbReference type="CDD" id="cd00609">
    <property type="entry name" value="AAT_like"/>
    <property type="match status" value="1"/>
</dbReference>
<comment type="caution">
    <text evidence="8">The sequence shown here is derived from an EMBL/GenBank/DDBJ whole genome shotgun (WGS) entry which is preliminary data.</text>
</comment>
<dbReference type="PANTHER" id="PTHR46577">
    <property type="entry name" value="HTH-TYPE TRANSCRIPTIONAL REGULATORY PROTEIN GABR"/>
    <property type="match status" value="1"/>
</dbReference>
<dbReference type="Gene3D" id="1.10.10.10">
    <property type="entry name" value="Winged helix-like DNA-binding domain superfamily/Winged helix DNA-binding domain"/>
    <property type="match status" value="1"/>
</dbReference>
<keyword evidence="2" id="KW-0663">Pyridoxal phosphate</keyword>
<evidence type="ECO:0000256" key="5">
    <source>
        <dbReference type="ARBA" id="ARBA00023163"/>
    </source>
</evidence>
<evidence type="ECO:0000259" key="7">
    <source>
        <dbReference type="PROSITE" id="PS50949"/>
    </source>
</evidence>
<comment type="similarity">
    <text evidence="1">In the C-terminal section; belongs to the class-I pyridoxal-phosphate-dependent aminotransferase family.</text>
</comment>
<feature type="region of interest" description="Disordered" evidence="6">
    <location>
        <begin position="90"/>
        <end position="109"/>
    </location>
</feature>
<evidence type="ECO:0000313" key="8">
    <source>
        <dbReference type="EMBL" id="OCX15147.1"/>
    </source>
</evidence>
<evidence type="ECO:0000256" key="6">
    <source>
        <dbReference type="SAM" id="MobiDB-lite"/>
    </source>
</evidence>
<dbReference type="CDD" id="cd07377">
    <property type="entry name" value="WHTH_GntR"/>
    <property type="match status" value="1"/>
</dbReference>
<evidence type="ECO:0000256" key="2">
    <source>
        <dbReference type="ARBA" id="ARBA00022898"/>
    </source>
</evidence>
<dbReference type="GO" id="GO:0003700">
    <property type="term" value="F:DNA-binding transcription factor activity"/>
    <property type="evidence" value="ECO:0007669"/>
    <property type="project" value="InterPro"/>
</dbReference>
<dbReference type="Pfam" id="PF00392">
    <property type="entry name" value="GntR"/>
    <property type="match status" value="1"/>
</dbReference>
<keyword evidence="3" id="KW-0805">Transcription regulation</keyword>
<dbReference type="GO" id="GO:0003677">
    <property type="term" value="F:DNA binding"/>
    <property type="evidence" value="ECO:0007669"/>
    <property type="project" value="UniProtKB-KW"/>
</dbReference>
<evidence type="ECO:0000256" key="3">
    <source>
        <dbReference type="ARBA" id="ARBA00023015"/>
    </source>
</evidence>